<evidence type="ECO:0000313" key="2">
    <source>
        <dbReference type="Proteomes" id="UP000886998"/>
    </source>
</evidence>
<accession>A0A8X7CMZ9</accession>
<dbReference type="OrthoDB" id="10331908at2759"/>
<reference evidence="1" key="1">
    <citation type="submission" date="2020-08" db="EMBL/GenBank/DDBJ databases">
        <title>Multicomponent nature underlies the extraordinary mechanical properties of spider dragline silk.</title>
        <authorList>
            <person name="Kono N."/>
            <person name="Nakamura H."/>
            <person name="Mori M."/>
            <person name="Yoshida Y."/>
            <person name="Ohtoshi R."/>
            <person name="Malay A.D."/>
            <person name="Moran D.A.P."/>
            <person name="Tomita M."/>
            <person name="Numata K."/>
            <person name="Arakawa K."/>
        </authorList>
    </citation>
    <scope>NUCLEOTIDE SEQUENCE</scope>
</reference>
<keyword evidence="2" id="KW-1185">Reference proteome</keyword>
<name>A0A8X7CMZ9_9ARAC</name>
<protein>
    <submittedName>
        <fullName evidence="1">Uncharacterized protein</fullName>
    </submittedName>
</protein>
<dbReference type="AlphaFoldDB" id="A0A8X7CMZ9"/>
<dbReference type="Proteomes" id="UP000886998">
    <property type="component" value="Unassembled WGS sequence"/>
</dbReference>
<dbReference type="EMBL" id="BMAV01017810">
    <property type="protein sequence ID" value="GFY69802.1"/>
    <property type="molecule type" value="Genomic_DNA"/>
</dbReference>
<proteinExistence type="predicted"/>
<comment type="caution">
    <text evidence="1">The sequence shown here is derived from an EMBL/GenBank/DDBJ whole genome shotgun (WGS) entry which is preliminary data.</text>
</comment>
<sequence>MEGDVFFDALQKHCKIIESALMSKCNMKNQVREDARQALGELKSSIHKNFKRVKAANLLETCKRSLKEAIASQVKPKPSYAIWCYKKERKVSIIV</sequence>
<evidence type="ECO:0000313" key="1">
    <source>
        <dbReference type="EMBL" id="GFY69802.1"/>
    </source>
</evidence>
<organism evidence="1 2">
    <name type="scientific">Trichonephila inaurata madagascariensis</name>
    <dbReference type="NCBI Taxonomy" id="2747483"/>
    <lineage>
        <taxon>Eukaryota</taxon>
        <taxon>Metazoa</taxon>
        <taxon>Ecdysozoa</taxon>
        <taxon>Arthropoda</taxon>
        <taxon>Chelicerata</taxon>
        <taxon>Arachnida</taxon>
        <taxon>Araneae</taxon>
        <taxon>Araneomorphae</taxon>
        <taxon>Entelegynae</taxon>
        <taxon>Araneoidea</taxon>
        <taxon>Nephilidae</taxon>
        <taxon>Trichonephila</taxon>
        <taxon>Trichonephila inaurata</taxon>
    </lineage>
</organism>
<gene>
    <name evidence="1" type="ORF">TNIN_434221</name>
</gene>